<accession>A0ABQ1YLY6</accession>
<keyword evidence="2" id="KW-1185">Reference proteome</keyword>
<comment type="caution">
    <text evidence="1">The sequence shown here is derived from an EMBL/GenBank/DDBJ whole genome shotgun (WGS) entry which is preliminary data.</text>
</comment>
<dbReference type="Proteomes" id="UP000600214">
    <property type="component" value="Unassembled WGS sequence"/>
</dbReference>
<sequence length="372" mass="43259">MEKLFDDKDRKDKRYARHIERTYNFYDSTARPEFVAIREMLNEWFSRYPDTDKRQLKGDFRSQFESAFFELFIHELFFQQGFSLSAHPSVPNSTRNPDFLAKKGDVEIYLEAKVATDKSNEERTFENKVGAIYDELEKLISPDYWIDIVAIFFKTNRQVKLSKMRSQIQTWLNECHSKQSPIYNDYHEYSEECYSYNDSEVKISLCLFPSTIEKDHPIASYLGGTYSGGCEEALIDAIKTKGSKYGQLDKPYIVCINLPGLRYPRTDEIHNTLFGKRRSISDLYPYESVPFSTEMDGILKNPAGPAFTQISAFFITRVFESNLHIADHWLIEHPNAKNKLDSSIIALSYSNVMQEKDSTKISIGQLIQQSRE</sequence>
<name>A0ABQ1YLY6_9BACT</name>
<evidence type="ECO:0000313" key="1">
    <source>
        <dbReference type="EMBL" id="GGH29510.1"/>
    </source>
</evidence>
<protein>
    <recommendedName>
        <fullName evidence="3">PD-(D/E)XK nuclease superfamily protein</fullName>
    </recommendedName>
</protein>
<reference evidence="2" key="1">
    <citation type="journal article" date="2019" name="Int. J. Syst. Evol. Microbiol.">
        <title>The Global Catalogue of Microorganisms (GCM) 10K type strain sequencing project: providing services to taxonomists for standard genome sequencing and annotation.</title>
        <authorList>
            <consortium name="The Broad Institute Genomics Platform"/>
            <consortium name="The Broad Institute Genome Sequencing Center for Infectious Disease"/>
            <person name="Wu L."/>
            <person name="Ma J."/>
        </authorList>
    </citation>
    <scope>NUCLEOTIDE SEQUENCE [LARGE SCALE GENOMIC DNA]</scope>
    <source>
        <strain evidence="2">CGMCC 1.15288</strain>
    </source>
</reference>
<proteinExistence type="predicted"/>
<dbReference type="RefSeq" id="WP_188930593.1">
    <property type="nucleotide sequence ID" value="NZ_BMIA01000001.1"/>
</dbReference>
<dbReference type="EMBL" id="BMIA01000001">
    <property type="protein sequence ID" value="GGH29510.1"/>
    <property type="molecule type" value="Genomic_DNA"/>
</dbReference>
<gene>
    <name evidence="1" type="ORF">GCM10007423_16930</name>
</gene>
<evidence type="ECO:0008006" key="3">
    <source>
        <dbReference type="Google" id="ProtNLM"/>
    </source>
</evidence>
<evidence type="ECO:0000313" key="2">
    <source>
        <dbReference type="Proteomes" id="UP000600214"/>
    </source>
</evidence>
<organism evidence="1 2">
    <name type="scientific">Dyadobacter endophyticus</name>
    <dbReference type="NCBI Taxonomy" id="1749036"/>
    <lineage>
        <taxon>Bacteria</taxon>
        <taxon>Pseudomonadati</taxon>
        <taxon>Bacteroidota</taxon>
        <taxon>Cytophagia</taxon>
        <taxon>Cytophagales</taxon>
        <taxon>Spirosomataceae</taxon>
        <taxon>Dyadobacter</taxon>
    </lineage>
</organism>